<comment type="caution">
    <text evidence="3">The sequence shown here is derived from an EMBL/GenBank/DDBJ whole genome shotgun (WGS) entry which is preliminary data.</text>
</comment>
<dbReference type="EMBL" id="FCOX02000030">
    <property type="protein sequence ID" value="SAK92619.1"/>
    <property type="molecule type" value="Genomic_DNA"/>
</dbReference>
<sequence length="171" mass="19397">MPQNNATAASSVAFEMNRVFDAPRERVWQAWSEADQIARWWGPKGCTLDLHRFEFRPGGFFHYAMKFAGAPAMWGRFNYRDIVARERIVWLNSFANENCGIARAPFSDVCPLEIENVVTFSDENGKTMVALRATPFGASEQEQRYFDELRPSLEQGYGGTLDQLAGFLRGA</sequence>
<dbReference type="Proteomes" id="UP000071859">
    <property type="component" value="Unassembled WGS sequence"/>
</dbReference>
<dbReference type="Pfam" id="PF08327">
    <property type="entry name" value="AHSA1"/>
    <property type="match status" value="1"/>
</dbReference>
<dbReference type="Gene3D" id="3.30.530.20">
    <property type="match status" value="1"/>
</dbReference>
<comment type="similarity">
    <text evidence="1">Belongs to the AHA1 family.</text>
</comment>
<evidence type="ECO:0000313" key="3">
    <source>
        <dbReference type="EMBL" id="SAK92619.1"/>
    </source>
</evidence>
<feature type="domain" description="Activator of Hsp90 ATPase homologue 1/2-like C-terminal" evidence="2">
    <location>
        <begin position="21"/>
        <end position="168"/>
    </location>
</feature>
<name>A0A158DDF3_9BURK</name>
<evidence type="ECO:0000259" key="2">
    <source>
        <dbReference type="Pfam" id="PF08327"/>
    </source>
</evidence>
<dbReference type="SUPFAM" id="SSF55961">
    <property type="entry name" value="Bet v1-like"/>
    <property type="match status" value="1"/>
</dbReference>
<reference evidence="3" key="1">
    <citation type="submission" date="2016-01" db="EMBL/GenBank/DDBJ databases">
        <authorList>
            <person name="Peeters C."/>
        </authorList>
    </citation>
    <scope>NUCLEOTIDE SEQUENCE</scope>
    <source>
        <strain evidence="3">LMG 29321</strain>
    </source>
</reference>
<dbReference type="CDD" id="cd07814">
    <property type="entry name" value="SRPBCC_CalC_Aha1-like"/>
    <property type="match status" value="1"/>
</dbReference>
<accession>A0A158DDF3</accession>
<proteinExistence type="inferred from homology"/>
<dbReference type="AlphaFoldDB" id="A0A158DDF3"/>
<evidence type="ECO:0000313" key="4">
    <source>
        <dbReference type="Proteomes" id="UP000071859"/>
    </source>
</evidence>
<dbReference type="RefSeq" id="WP_062608615.1">
    <property type="nucleotide sequence ID" value="NZ_FCOX02000030.1"/>
</dbReference>
<dbReference type="OrthoDB" id="9805228at2"/>
<keyword evidence="4" id="KW-1185">Reference proteome</keyword>
<dbReference type="InterPro" id="IPR013538">
    <property type="entry name" value="ASHA1/2-like_C"/>
</dbReference>
<organism evidence="3 4">
    <name type="scientific">Caballeronia calidae</name>
    <dbReference type="NCBI Taxonomy" id="1777139"/>
    <lineage>
        <taxon>Bacteria</taxon>
        <taxon>Pseudomonadati</taxon>
        <taxon>Pseudomonadota</taxon>
        <taxon>Betaproteobacteria</taxon>
        <taxon>Burkholderiales</taxon>
        <taxon>Burkholderiaceae</taxon>
        <taxon>Caballeronia</taxon>
    </lineage>
</organism>
<evidence type="ECO:0000256" key="1">
    <source>
        <dbReference type="ARBA" id="ARBA00006817"/>
    </source>
</evidence>
<protein>
    <submittedName>
        <fullName evidence="3">Activator of Hsp90 ATPase 1 family protein</fullName>
    </submittedName>
</protein>
<gene>
    <name evidence="3" type="ORF">AWB78_05039</name>
</gene>
<dbReference type="InterPro" id="IPR023393">
    <property type="entry name" value="START-like_dom_sf"/>
</dbReference>